<accession>A0A2K2CPC6</accession>
<reference evidence="2 3" key="1">
    <citation type="journal article" date="2010" name="Nature">
        <title>Genome sequencing and analysis of the model grass Brachypodium distachyon.</title>
        <authorList>
            <consortium name="International Brachypodium Initiative"/>
        </authorList>
    </citation>
    <scope>NUCLEOTIDE SEQUENCE [LARGE SCALE GENOMIC DNA]</scope>
    <source>
        <strain evidence="2 3">Bd21</strain>
    </source>
</reference>
<proteinExistence type="predicted"/>
<evidence type="ECO:0000313" key="4">
    <source>
        <dbReference type="Proteomes" id="UP000008810"/>
    </source>
</evidence>
<dbReference type="EnsemblPlants" id="PNT63872">
    <property type="protein sequence ID" value="PNT63872"/>
    <property type="gene ID" value="BRADI_4g21945v3"/>
</dbReference>
<dbReference type="InParanoid" id="A0A2K2CPC6"/>
<sequence length="200" mass="22722">MYTWYFNIIRRYCPKTAELGGAHHVGLSLPTPSYLFLCLKTVRSHNPTSLAISPWPAISLRHPRARIRPSHPPELASFPRISSVRASFASAEEDRSSEAMCSKASMAKTRRPRCLGHLRTRSGSEPKARRESRPAALPRGLELEVACSFAGRRGRRFCLRHHHEEPPGFHLRRDSFTISPRARREKRRGFVVLGWDSADS</sequence>
<feature type="region of interest" description="Disordered" evidence="1">
    <location>
        <begin position="114"/>
        <end position="136"/>
    </location>
</feature>
<reference evidence="3" key="3">
    <citation type="submission" date="2018-08" db="UniProtKB">
        <authorList>
            <consortium name="EnsemblPlants"/>
        </authorList>
    </citation>
    <scope>IDENTIFICATION</scope>
    <source>
        <strain evidence="3">cv. Bd21</strain>
    </source>
</reference>
<evidence type="ECO:0000313" key="2">
    <source>
        <dbReference type="EMBL" id="PNT63872.1"/>
    </source>
</evidence>
<dbReference type="AlphaFoldDB" id="A0A2K2CPC6"/>
<name>A0A2K2CPC6_BRADI</name>
<protein>
    <submittedName>
        <fullName evidence="2 3">Uncharacterized protein</fullName>
    </submittedName>
</protein>
<evidence type="ECO:0000313" key="3">
    <source>
        <dbReference type="EnsemblPlants" id="PNT63872"/>
    </source>
</evidence>
<dbReference type="EMBL" id="CM000883">
    <property type="protein sequence ID" value="PNT63872.1"/>
    <property type="molecule type" value="Genomic_DNA"/>
</dbReference>
<gene>
    <name evidence="2" type="ORF">BRADI_4g21945v3</name>
</gene>
<dbReference type="Gramene" id="PNT63872">
    <property type="protein sequence ID" value="PNT63872"/>
    <property type="gene ID" value="BRADI_4g21945v3"/>
</dbReference>
<reference evidence="2" key="2">
    <citation type="submission" date="2017-06" db="EMBL/GenBank/DDBJ databases">
        <title>WGS assembly of Brachypodium distachyon.</title>
        <authorList>
            <consortium name="The International Brachypodium Initiative"/>
            <person name="Lucas S."/>
            <person name="Harmon-Smith M."/>
            <person name="Lail K."/>
            <person name="Tice H."/>
            <person name="Grimwood J."/>
            <person name="Bruce D."/>
            <person name="Barry K."/>
            <person name="Shu S."/>
            <person name="Lindquist E."/>
            <person name="Wang M."/>
            <person name="Pitluck S."/>
            <person name="Vogel J.P."/>
            <person name="Garvin D.F."/>
            <person name="Mockler T.C."/>
            <person name="Schmutz J."/>
            <person name="Rokhsar D."/>
            <person name="Bevan M.W."/>
        </authorList>
    </citation>
    <scope>NUCLEOTIDE SEQUENCE</scope>
    <source>
        <strain evidence="2">Bd21</strain>
    </source>
</reference>
<feature type="compositionally biased region" description="Basic and acidic residues" evidence="1">
    <location>
        <begin position="122"/>
        <end position="133"/>
    </location>
</feature>
<dbReference type="Proteomes" id="UP000008810">
    <property type="component" value="Chromosome 4"/>
</dbReference>
<keyword evidence="4" id="KW-1185">Reference proteome</keyword>
<evidence type="ECO:0000256" key="1">
    <source>
        <dbReference type="SAM" id="MobiDB-lite"/>
    </source>
</evidence>
<organism evidence="2">
    <name type="scientific">Brachypodium distachyon</name>
    <name type="common">Purple false brome</name>
    <name type="synonym">Trachynia distachya</name>
    <dbReference type="NCBI Taxonomy" id="15368"/>
    <lineage>
        <taxon>Eukaryota</taxon>
        <taxon>Viridiplantae</taxon>
        <taxon>Streptophyta</taxon>
        <taxon>Embryophyta</taxon>
        <taxon>Tracheophyta</taxon>
        <taxon>Spermatophyta</taxon>
        <taxon>Magnoliopsida</taxon>
        <taxon>Liliopsida</taxon>
        <taxon>Poales</taxon>
        <taxon>Poaceae</taxon>
        <taxon>BOP clade</taxon>
        <taxon>Pooideae</taxon>
        <taxon>Stipodae</taxon>
        <taxon>Brachypodieae</taxon>
        <taxon>Brachypodium</taxon>
    </lineage>
</organism>